<evidence type="ECO:0000313" key="2">
    <source>
        <dbReference type="EMBL" id="AFL76311.1"/>
    </source>
</evidence>
<organism evidence="2 3">
    <name type="scientific">Thiocystis violascens (strain ATCC 17096 / DSM 198 / 6111)</name>
    <name type="common">Chromatium violascens</name>
    <dbReference type="NCBI Taxonomy" id="765911"/>
    <lineage>
        <taxon>Bacteria</taxon>
        <taxon>Pseudomonadati</taxon>
        <taxon>Pseudomonadota</taxon>
        <taxon>Gammaproteobacteria</taxon>
        <taxon>Chromatiales</taxon>
        <taxon>Chromatiaceae</taxon>
        <taxon>Thiocystis</taxon>
    </lineage>
</organism>
<evidence type="ECO:0000259" key="1">
    <source>
        <dbReference type="Pfam" id="PF05685"/>
    </source>
</evidence>
<keyword evidence="3" id="KW-1185">Reference proteome</keyword>
<dbReference type="InterPro" id="IPR011335">
    <property type="entry name" value="Restrct_endonuc-II-like"/>
</dbReference>
<dbReference type="KEGG" id="tvi:Thivi_4515"/>
<dbReference type="SUPFAM" id="SSF52980">
    <property type="entry name" value="Restriction endonuclease-like"/>
    <property type="match status" value="1"/>
</dbReference>
<dbReference type="PANTHER" id="PTHR36558">
    <property type="entry name" value="GLR1098 PROTEIN"/>
    <property type="match status" value="1"/>
</dbReference>
<dbReference type="CDD" id="cd06260">
    <property type="entry name" value="DUF820-like"/>
    <property type="match status" value="1"/>
</dbReference>
<dbReference type="Gene3D" id="3.90.1570.10">
    <property type="entry name" value="tt1808, chain A"/>
    <property type="match status" value="1"/>
</dbReference>
<dbReference type="Proteomes" id="UP000006062">
    <property type="component" value="Chromosome"/>
</dbReference>
<dbReference type="InterPro" id="IPR008538">
    <property type="entry name" value="Uma2"/>
</dbReference>
<sequence>MALNPQHRDNFEDWLTDERERLEERTEYVAGEVFAMTGATEPHNLIVTNIVRELSTQMKGRPCRVYANDLKVHIAPADACCYPDVLVICDAPDFHDQRRDVVRNPILIVEVLSKSTEADDRGDKFALYRHLPSLQAYLLVTQQRPQVEIYTRETDGRWIMSDVHGRDAQFNIAAIDANLSLAEIYDKVD</sequence>
<dbReference type="HOGENOM" id="CLU_076312_6_2_6"/>
<dbReference type="PANTHER" id="PTHR36558:SF1">
    <property type="entry name" value="RESTRICTION ENDONUCLEASE DOMAIN-CONTAINING PROTEIN-RELATED"/>
    <property type="match status" value="1"/>
</dbReference>
<dbReference type="Pfam" id="PF05685">
    <property type="entry name" value="Uma2"/>
    <property type="match status" value="1"/>
</dbReference>
<proteinExistence type="predicted"/>
<dbReference type="AlphaFoldDB" id="I3YH43"/>
<dbReference type="EMBL" id="CP003154">
    <property type="protein sequence ID" value="AFL76311.1"/>
    <property type="molecule type" value="Genomic_DNA"/>
</dbReference>
<accession>I3YH43</accession>
<dbReference type="InterPro" id="IPR012296">
    <property type="entry name" value="Nuclease_put_TT1808"/>
</dbReference>
<protein>
    <recommendedName>
        <fullName evidence="1">Putative restriction endonuclease domain-containing protein</fullName>
    </recommendedName>
</protein>
<reference evidence="2 3" key="1">
    <citation type="submission" date="2012-06" db="EMBL/GenBank/DDBJ databases">
        <title>Complete sequence of Thiocystis violascens DSM 198.</title>
        <authorList>
            <consortium name="US DOE Joint Genome Institute"/>
            <person name="Lucas S."/>
            <person name="Han J."/>
            <person name="Lapidus A."/>
            <person name="Cheng J.-F."/>
            <person name="Goodwin L."/>
            <person name="Pitluck S."/>
            <person name="Peters L."/>
            <person name="Ovchinnikova G."/>
            <person name="Teshima H."/>
            <person name="Detter J.C."/>
            <person name="Han C."/>
            <person name="Tapia R."/>
            <person name="Land M."/>
            <person name="Hauser L."/>
            <person name="Kyrpides N."/>
            <person name="Ivanova N."/>
            <person name="Pagani I."/>
            <person name="Vogl K."/>
            <person name="Liu Z."/>
            <person name="Frigaard N.-U."/>
            <person name="Bryant D."/>
            <person name="Woyke T."/>
        </authorList>
    </citation>
    <scope>NUCLEOTIDE SEQUENCE [LARGE SCALE GENOMIC DNA]</scope>
    <source>
        <strain evidence="3">ATCC 17096 / DSM 198 / 6111</strain>
    </source>
</reference>
<dbReference type="eggNOG" id="COG4636">
    <property type="taxonomic scope" value="Bacteria"/>
</dbReference>
<dbReference type="RefSeq" id="WP_014780683.1">
    <property type="nucleotide sequence ID" value="NC_018012.1"/>
</dbReference>
<name>I3YH43_THIV6</name>
<evidence type="ECO:0000313" key="3">
    <source>
        <dbReference type="Proteomes" id="UP000006062"/>
    </source>
</evidence>
<feature type="domain" description="Putative restriction endonuclease" evidence="1">
    <location>
        <begin position="11"/>
        <end position="175"/>
    </location>
</feature>
<dbReference type="STRING" id="765911.Thivi_4515"/>
<gene>
    <name evidence="2" type="ordered locus">Thivi_4515</name>
</gene>
<dbReference type="OrthoDB" id="26750at2"/>